<gene>
    <name evidence="2" type="ORF">BU26DRAFT_302584</name>
</gene>
<dbReference type="EMBL" id="ML987195">
    <property type="protein sequence ID" value="KAF2248629.1"/>
    <property type="molecule type" value="Genomic_DNA"/>
</dbReference>
<reference evidence="2" key="1">
    <citation type="journal article" date="2020" name="Stud. Mycol.">
        <title>101 Dothideomycetes genomes: a test case for predicting lifestyles and emergence of pathogens.</title>
        <authorList>
            <person name="Haridas S."/>
            <person name="Albert R."/>
            <person name="Binder M."/>
            <person name="Bloem J."/>
            <person name="Labutti K."/>
            <person name="Salamov A."/>
            <person name="Andreopoulos B."/>
            <person name="Baker S."/>
            <person name="Barry K."/>
            <person name="Bills G."/>
            <person name="Bluhm B."/>
            <person name="Cannon C."/>
            <person name="Castanera R."/>
            <person name="Culley D."/>
            <person name="Daum C."/>
            <person name="Ezra D."/>
            <person name="Gonzalez J."/>
            <person name="Henrissat B."/>
            <person name="Kuo A."/>
            <person name="Liang C."/>
            <person name="Lipzen A."/>
            <person name="Lutzoni F."/>
            <person name="Magnuson J."/>
            <person name="Mondo S."/>
            <person name="Nolan M."/>
            <person name="Ohm R."/>
            <person name="Pangilinan J."/>
            <person name="Park H.-J."/>
            <person name="Ramirez L."/>
            <person name="Alfaro M."/>
            <person name="Sun H."/>
            <person name="Tritt A."/>
            <person name="Yoshinaga Y."/>
            <person name="Zwiers L.-H."/>
            <person name="Turgeon B."/>
            <person name="Goodwin S."/>
            <person name="Spatafora J."/>
            <person name="Crous P."/>
            <person name="Grigoriev I."/>
        </authorList>
    </citation>
    <scope>NUCLEOTIDE SEQUENCE</scope>
    <source>
        <strain evidence="2">CBS 122368</strain>
    </source>
</reference>
<feature type="compositionally biased region" description="Polar residues" evidence="1">
    <location>
        <begin position="96"/>
        <end position="121"/>
    </location>
</feature>
<proteinExistence type="predicted"/>
<feature type="compositionally biased region" description="Low complexity" evidence="1">
    <location>
        <begin position="43"/>
        <end position="63"/>
    </location>
</feature>
<accession>A0A6A6IEL0</accession>
<dbReference type="RefSeq" id="XP_033683633.1">
    <property type="nucleotide sequence ID" value="XM_033821805.1"/>
</dbReference>
<keyword evidence="3" id="KW-1185">Reference proteome</keyword>
<evidence type="ECO:0000313" key="2">
    <source>
        <dbReference type="EMBL" id="KAF2248629.1"/>
    </source>
</evidence>
<sequence length="220" mass="23771">MCHKLFQIHACGHTKEVCTTPCPHALATAYYASTTPADPFSDAASSPTTPRYPSAPSSASPTAGEFGPLPQLVAKARSAVNSLPSQCDRDQPPTADPTSPHSVISNHPSPLRSNPTTSLVLPNSAGGEPELTANFCPYYFSRYLTPSKTPCLKCYMRPDWTNTRQRWMTWYRIEHPGTKPEDLASLAGVEGIPGRVGLVNVFAEMQRLGSVKAAQNASQR</sequence>
<evidence type="ECO:0000256" key="1">
    <source>
        <dbReference type="SAM" id="MobiDB-lite"/>
    </source>
</evidence>
<dbReference type="OrthoDB" id="3793161at2759"/>
<feature type="region of interest" description="Disordered" evidence="1">
    <location>
        <begin position="80"/>
        <end position="125"/>
    </location>
</feature>
<organism evidence="2 3">
    <name type="scientific">Trematosphaeria pertusa</name>
    <dbReference type="NCBI Taxonomy" id="390896"/>
    <lineage>
        <taxon>Eukaryota</taxon>
        <taxon>Fungi</taxon>
        <taxon>Dikarya</taxon>
        <taxon>Ascomycota</taxon>
        <taxon>Pezizomycotina</taxon>
        <taxon>Dothideomycetes</taxon>
        <taxon>Pleosporomycetidae</taxon>
        <taxon>Pleosporales</taxon>
        <taxon>Massarineae</taxon>
        <taxon>Trematosphaeriaceae</taxon>
        <taxon>Trematosphaeria</taxon>
    </lineage>
</organism>
<name>A0A6A6IEL0_9PLEO</name>
<dbReference type="AlphaFoldDB" id="A0A6A6IEL0"/>
<dbReference type="Proteomes" id="UP000800094">
    <property type="component" value="Unassembled WGS sequence"/>
</dbReference>
<protein>
    <submittedName>
        <fullName evidence="2">Uncharacterized protein</fullName>
    </submittedName>
</protein>
<evidence type="ECO:0000313" key="3">
    <source>
        <dbReference type="Proteomes" id="UP000800094"/>
    </source>
</evidence>
<feature type="region of interest" description="Disordered" evidence="1">
    <location>
        <begin position="39"/>
        <end position="68"/>
    </location>
</feature>
<dbReference type="GeneID" id="54575135"/>